<organism evidence="1 2">
    <name type="scientific">Paramecium primaurelia</name>
    <dbReference type="NCBI Taxonomy" id="5886"/>
    <lineage>
        <taxon>Eukaryota</taxon>
        <taxon>Sar</taxon>
        <taxon>Alveolata</taxon>
        <taxon>Ciliophora</taxon>
        <taxon>Intramacronucleata</taxon>
        <taxon>Oligohymenophorea</taxon>
        <taxon>Peniculida</taxon>
        <taxon>Parameciidae</taxon>
        <taxon>Paramecium</taxon>
    </lineage>
</organism>
<proteinExistence type="predicted"/>
<dbReference type="EMBL" id="CAJJDM010000281">
    <property type="protein sequence ID" value="CAD8118918.1"/>
    <property type="molecule type" value="Genomic_DNA"/>
</dbReference>
<reference evidence="1" key="1">
    <citation type="submission" date="2021-01" db="EMBL/GenBank/DDBJ databases">
        <authorList>
            <consortium name="Genoscope - CEA"/>
            <person name="William W."/>
        </authorList>
    </citation>
    <scope>NUCLEOTIDE SEQUENCE</scope>
</reference>
<dbReference type="AlphaFoldDB" id="A0A8S1QT53"/>
<name>A0A8S1QT53_PARPR</name>
<sequence length="236" mass="27627">MQFQITCNQADHQNQQIIRFCIDSSCTKYRSYCNSCIPSHSEHLHKLTSLEFLYQWIEQGILSIDSVQKNVQKFKVALDSLISQFLSYFNLNIQEFSQLGVSEIEKLINDLCKIKDSEKVLFIQLNQLFNQGQSIINEILKKIKNQTNFTQHINLQLQHLNQDKLNLEKQNDPFILQPNPKSNTYELMNQNSIKFDGYCQAIAFDKDCSTVALGFNKLIKIYEFKQEMLTLNKNIR</sequence>
<evidence type="ECO:0000313" key="1">
    <source>
        <dbReference type="EMBL" id="CAD8118918.1"/>
    </source>
</evidence>
<comment type="caution">
    <text evidence="1">The sequence shown here is derived from an EMBL/GenBank/DDBJ whole genome shotgun (WGS) entry which is preliminary data.</text>
</comment>
<accession>A0A8S1QT53</accession>
<dbReference type="Proteomes" id="UP000688137">
    <property type="component" value="Unassembled WGS sequence"/>
</dbReference>
<keyword evidence="2" id="KW-1185">Reference proteome</keyword>
<protein>
    <submittedName>
        <fullName evidence="1">Uncharacterized protein</fullName>
    </submittedName>
</protein>
<gene>
    <name evidence="1" type="ORF">PPRIM_AZ9-3.1.T2720002</name>
</gene>
<evidence type="ECO:0000313" key="2">
    <source>
        <dbReference type="Proteomes" id="UP000688137"/>
    </source>
</evidence>